<gene>
    <name evidence="3" type="ORF">V6257_06150</name>
</gene>
<feature type="domain" description="Glycosyltransferase subfamily 4-like N-terminal" evidence="2">
    <location>
        <begin position="21"/>
        <end position="191"/>
    </location>
</feature>
<evidence type="ECO:0000313" key="4">
    <source>
        <dbReference type="Proteomes" id="UP001371391"/>
    </source>
</evidence>
<organism evidence="3 4">
    <name type="scientific">Pseudoalteromonas issachenkonii</name>
    <dbReference type="NCBI Taxonomy" id="152297"/>
    <lineage>
        <taxon>Bacteria</taxon>
        <taxon>Pseudomonadati</taxon>
        <taxon>Pseudomonadota</taxon>
        <taxon>Gammaproteobacteria</taxon>
        <taxon>Alteromonadales</taxon>
        <taxon>Pseudoalteromonadaceae</taxon>
        <taxon>Pseudoalteromonas</taxon>
    </lineage>
</organism>
<proteinExistence type="predicted"/>
<dbReference type="InterPro" id="IPR001296">
    <property type="entry name" value="Glyco_trans_1"/>
</dbReference>
<dbReference type="PANTHER" id="PTHR12526">
    <property type="entry name" value="GLYCOSYLTRANSFERASE"/>
    <property type="match status" value="1"/>
</dbReference>
<dbReference type="NCBIfam" id="NF038255">
    <property type="entry name" value="exopoly_VpsD"/>
    <property type="match status" value="1"/>
</dbReference>
<evidence type="ECO:0000259" key="1">
    <source>
        <dbReference type="Pfam" id="PF00534"/>
    </source>
</evidence>
<evidence type="ECO:0000259" key="2">
    <source>
        <dbReference type="Pfam" id="PF13439"/>
    </source>
</evidence>
<sequence length="384" mass="44005">MKKILLLAPLTTIDWGTKNMGGVDSVCQMLIKRLESNPSNNFYYRVVAFDPTNSIEKEGEVIKINDRLEIVQFNMKKSSKSQFIKLPNLLYQLKVVKFQVRKYSPDLIHSHLTSWLMGLKVAQPTISTLHSYKKIARKPQGLFNDLLYEKIIPFLSPLYIKYYTSVSEFLKITIQSDINKKIDVIYNPIDEAYFYKNKIEKSSDEVVFVTCALLTPRKGIHHIIDIVFSIKQRGHRVKLKIIGPESDKIYVNNLKEQLKSKGLEKNVEFLGTKKTQEIVTIYSECDIGIFLSSEETFGLVPIEMLAANLPVQCLSTGVISDLDDGTKRNGLYIYDSINITKIADDAILLKEKVAEVDNRFIHDLFSVEKVVSDYESLYNKILNK</sequence>
<name>A0ABU9GYA9_9GAMM</name>
<dbReference type="CDD" id="cd03801">
    <property type="entry name" value="GT4_PimA-like"/>
    <property type="match status" value="1"/>
</dbReference>
<dbReference type="Proteomes" id="UP001371391">
    <property type="component" value="Unassembled WGS sequence"/>
</dbReference>
<dbReference type="Pfam" id="PF00534">
    <property type="entry name" value="Glycos_transf_1"/>
    <property type="match status" value="1"/>
</dbReference>
<protein>
    <submittedName>
        <fullName evidence="3">VpsD family glycosyltransferase</fullName>
    </submittedName>
</protein>
<dbReference type="InterPro" id="IPR028098">
    <property type="entry name" value="Glyco_trans_4-like_N"/>
</dbReference>
<dbReference type="SUPFAM" id="SSF53756">
    <property type="entry name" value="UDP-Glycosyltransferase/glycogen phosphorylase"/>
    <property type="match status" value="1"/>
</dbReference>
<feature type="domain" description="Glycosyl transferase family 1" evidence="1">
    <location>
        <begin position="196"/>
        <end position="351"/>
    </location>
</feature>
<dbReference type="EMBL" id="JBAKAW010000005">
    <property type="protein sequence ID" value="MEL0654599.1"/>
    <property type="molecule type" value="Genomic_DNA"/>
</dbReference>
<accession>A0ABU9GYA9</accession>
<evidence type="ECO:0000313" key="3">
    <source>
        <dbReference type="EMBL" id="MEL0654599.1"/>
    </source>
</evidence>
<comment type="caution">
    <text evidence="3">The sequence shown here is derived from an EMBL/GenBank/DDBJ whole genome shotgun (WGS) entry which is preliminary data.</text>
</comment>
<dbReference type="RefSeq" id="WP_341601989.1">
    <property type="nucleotide sequence ID" value="NZ_JBAKAW010000005.1"/>
</dbReference>
<dbReference type="PANTHER" id="PTHR12526:SF630">
    <property type="entry name" value="GLYCOSYLTRANSFERASE"/>
    <property type="match status" value="1"/>
</dbReference>
<dbReference type="Gene3D" id="3.40.50.2000">
    <property type="entry name" value="Glycogen Phosphorylase B"/>
    <property type="match status" value="2"/>
</dbReference>
<keyword evidence="4" id="KW-1185">Reference proteome</keyword>
<dbReference type="Pfam" id="PF13439">
    <property type="entry name" value="Glyco_transf_4"/>
    <property type="match status" value="1"/>
</dbReference>
<reference evidence="3 4" key="1">
    <citation type="submission" date="2024-02" db="EMBL/GenBank/DDBJ databases">
        <title>Bacteria isolated from the canopy kelp, Nereocystis luetkeana.</title>
        <authorList>
            <person name="Pfister C.A."/>
            <person name="Younker I.T."/>
            <person name="Light S.H."/>
        </authorList>
    </citation>
    <scope>NUCLEOTIDE SEQUENCE [LARGE SCALE GENOMIC DNA]</scope>
    <source>
        <strain evidence="3 4">TI.1.03</strain>
    </source>
</reference>